<dbReference type="Gene3D" id="2.70.50.70">
    <property type="match status" value="1"/>
</dbReference>
<feature type="signal peptide" evidence="16">
    <location>
        <begin position="1"/>
        <end position="17"/>
    </location>
</feature>
<evidence type="ECO:0000256" key="3">
    <source>
        <dbReference type="ARBA" id="ARBA00022525"/>
    </source>
</evidence>
<dbReference type="CDD" id="cd21175">
    <property type="entry name" value="LPMO_AA9"/>
    <property type="match status" value="1"/>
</dbReference>
<evidence type="ECO:0000256" key="6">
    <source>
        <dbReference type="ARBA" id="ARBA00023001"/>
    </source>
</evidence>
<evidence type="ECO:0000256" key="5">
    <source>
        <dbReference type="ARBA" id="ARBA00022729"/>
    </source>
</evidence>
<accession>A0A5C3KER6</accession>
<dbReference type="PANTHER" id="PTHR33353">
    <property type="entry name" value="PUTATIVE (AFU_ORTHOLOGUE AFUA_1G12560)-RELATED"/>
    <property type="match status" value="1"/>
</dbReference>
<organism evidence="18 19">
    <name type="scientific">Coprinopsis marcescibilis</name>
    <name type="common">Agaric fungus</name>
    <name type="synonym">Psathyrella marcescibilis</name>
    <dbReference type="NCBI Taxonomy" id="230819"/>
    <lineage>
        <taxon>Eukaryota</taxon>
        <taxon>Fungi</taxon>
        <taxon>Dikarya</taxon>
        <taxon>Basidiomycota</taxon>
        <taxon>Agaricomycotina</taxon>
        <taxon>Agaricomycetes</taxon>
        <taxon>Agaricomycetidae</taxon>
        <taxon>Agaricales</taxon>
        <taxon>Agaricineae</taxon>
        <taxon>Psathyrellaceae</taxon>
        <taxon>Coprinopsis</taxon>
    </lineage>
</organism>
<evidence type="ECO:0000256" key="15">
    <source>
        <dbReference type="ARBA" id="ARBA00047174"/>
    </source>
</evidence>
<keyword evidence="12" id="KW-0624">Polysaccharide degradation</keyword>
<keyword evidence="7" id="KW-0560">Oxidoreductase</keyword>
<keyword evidence="8" id="KW-0186">Copper</keyword>
<dbReference type="OrthoDB" id="3496539at2759"/>
<dbReference type="GO" id="GO:0030245">
    <property type="term" value="P:cellulose catabolic process"/>
    <property type="evidence" value="ECO:0007669"/>
    <property type="project" value="UniProtKB-KW"/>
</dbReference>
<name>A0A5C3KER6_COPMA</name>
<keyword evidence="11" id="KW-0119">Carbohydrate metabolism</keyword>
<evidence type="ECO:0000256" key="9">
    <source>
        <dbReference type="ARBA" id="ARBA00023033"/>
    </source>
</evidence>
<proteinExistence type="inferred from homology"/>
<evidence type="ECO:0000256" key="1">
    <source>
        <dbReference type="ARBA" id="ARBA00001973"/>
    </source>
</evidence>
<evidence type="ECO:0000256" key="2">
    <source>
        <dbReference type="ARBA" id="ARBA00004613"/>
    </source>
</evidence>
<keyword evidence="9" id="KW-0503">Monooxygenase</keyword>
<evidence type="ECO:0000256" key="4">
    <source>
        <dbReference type="ARBA" id="ARBA00022723"/>
    </source>
</evidence>
<dbReference type="GO" id="GO:0046872">
    <property type="term" value="F:metal ion binding"/>
    <property type="evidence" value="ECO:0007669"/>
    <property type="project" value="UniProtKB-KW"/>
</dbReference>
<keyword evidence="10" id="KW-1015">Disulfide bond</keyword>
<evidence type="ECO:0000256" key="16">
    <source>
        <dbReference type="SAM" id="SignalP"/>
    </source>
</evidence>
<keyword evidence="3" id="KW-0964">Secreted</keyword>
<dbReference type="AlphaFoldDB" id="A0A5C3KER6"/>
<evidence type="ECO:0000256" key="12">
    <source>
        <dbReference type="ARBA" id="ARBA00023326"/>
    </source>
</evidence>
<keyword evidence="5 16" id="KW-0732">Signal</keyword>
<gene>
    <name evidence="18" type="ORF">FA15DRAFT_683251</name>
</gene>
<evidence type="ECO:0000256" key="8">
    <source>
        <dbReference type="ARBA" id="ARBA00023008"/>
    </source>
</evidence>
<evidence type="ECO:0000256" key="13">
    <source>
        <dbReference type="ARBA" id="ARBA00044502"/>
    </source>
</evidence>
<protein>
    <recommendedName>
        <fullName evidence="15">lytic cellulose monooxygenase (C4-dehydrogenating)</fullName>
        <ecNumber evidence="15">1.14.99.56</ecNumber>
    </recommendedName>
</protein>
<dbReference type="STRING" id="230819.A0A5C3KER6"/>
<comment type="similarity">
    <text evidence="13">Belongs to the polysaccharide monooxygenase AA9 family.</text>
</comment>
<dbReference type="EMBL" id="ML210390">
    <property type="protein sequence ID" value="TFK18586.1"/>
    <property type="molecule type" value="Genomic_DNA"/>
</dbReference>
<dbReference type="PANTHER" id="PTHR33353:SF10">
    <property type="entry name" value="ENDO-BETA-1,4-GLUCANASE D"/>
    <property type="match status" value="1"/>
</dbReference>
<dbReference type="Proteomes" id="UP000307440">
    <property type="component" value="Unassembled WGS sequence"/>
</dbReference>
<evidence type="ECO:0000256" key="14">
    <source>
        <dbReference type="ARBA" id="ARBA00045077"/>
    </source>
</evidence>
<comment type="subcellular location">
    <subcellularLocation>
        <location evidence="2">Secreted</location>
    </subcellularLocation>
</comment>
<evidence type="ECO:0000313" key="18">
    <source>
        <dbReference type="EMBL" id="TFK18586.1"/>
    </source>
</evidence>
<dbReference type="InterPro" id="IPR005103">
    <property type="entry name" value="AA9_LPMO"/>
</dbReference>
<evidence type="ECO:0000259" key="17">
    <source>
        <dbReference type="Pfam" id="PF03443"/>
    </source>
</evidence>
<keyword evidence="4" id="KW-0479">Metal-binding</keyword>
<feature type="chain" id="PRO_5022983203" description="lytic cellulose monooxygenase (C4-dehydrogenating)" evidence="16">
    <location>
        <begin position="18"/>
        <end position="232"/>
    </location>
</feature>
<dbReference type="GO" id="GO:0004497">
    <property type="term" value="F:monooxygenase activity"/>
    <property type="evidence" value="ECO:0007669"/>
    <property type="project" value="UniProtKB-KW"/>
</dbReference>
<feature type="domain" description="Auxiliary Activity family 9 catalytic" evidence="17">
    <location>
        <begin position="18"/>
        <end position="221"/>
    </location>
</feature>
<keyword evidence="6" id="KW-0136">Cellulose degradation</keyword>
<evidence type="ECO:0000256" key="11">
    <source>
        <dbReference type="ARBA" id="ARBA00023277"/>
    </source>
</evidence>
<reference evidence="18 19" key="1">
    <citation type="journal article" date="2019" name="Nat. Ecol. Evol.">
        <title>Megaphylogeny resolves global patterns of mushroom evolution.</title>
        <authorList>
            <person name="Varga T."/>
            <person name="Krizsan K."/>
            <person name="Foldi C."/>
            <person name="Dima B."/>
            <person name="Sanchez-Garcia M."/>
            <person name="Sanchez-Ramirez S."/>
            <person name="Szollosi G.J."/>
            <person name="Szarkandi J.G."/>
            <person name="Papp V."/>
            <person name="Albert L."/>
            <person name="Andreopoulos W."/>
            <person name="Angelini C."/>
            <person name="Antonin V."/>
            <person name="Barry K.W."/>
            <person name="Bougher N.L."/>
            <person name="Buchanan P."/>
            <person name="Buyck B."/>
            <person name="Bense V."/>
            <person name="Catcheside P."/>
            <person name="Chovatia M."/>
            <person name="Cooper J."/>
            <person name="Damon W."/>
            <person name="Desjardin D."/>
            <person name="Finy P."/>
            <person name="Geml J."/>
            <person name="Haridas S."/>
            <person name="Hughes K."/>
            <person name="Justo A."/>
            <person name="Karasinski D."/>
            <person name="Kautmanova I."/>
            <person name="Kiss B."/>
            <person name="Kocsube S."/>
            <person name="Kotiranta H."/>
            <person name="LaButti K.M."/>
            <person name="Lechner B.E."/>
            <person name="Liimatainen K."/>
            <person name="Lipzen A."/>
            <person name="Lukacs Z."/>
            <person name="Mihaltcheva S."/>
            <person name="Morgado L.N."/>
            <person name="Niskanen T."/>
            <person name="Noordeloos M.E."/>
            <person name="Ohm R.A."/>
            <person name="Ortiz-Santana B."/>
            <person name="Ovrebo C."/>
            <person name="Racz N."/>
            <person name="Riley R."/>
            <person name="Savchenko A."/>
            <person name="Shiryaev A."/>
            <person name="Soop K."/>
            <person name="Spirin V."/>
            <person name="Szebenyi C."/>
            <person name="Tomsovsky M."/>
            <person name="Tulloss R.E."/>
            <person name="Uehling J."/>
            <person name="Grigoriev I.V."/>
            <person name="Vagvolgyi C."/>
            <person name="Papp T."/>
            <person name="Martin F.M."/>
            <person name="Miettinen O."/>
            <person name="Hibbett D.S."/>
            <person name="Nagy L.G."/>
        </authorList>
    </citation>
    <scope>NUCLEOTIDE SEQUENCE [LARGE SCALE GENOMIC DNA]</scope>
    <source>
        <strain evidence="18 19">CBS 121175</strain>
    </source>
</reference>
<dbReference type="GO" id="GO:0005576">
    <property type="term" value="C:extracellular region"/>
    <property type="evidence" value="ECO:0007669"/>
    <property type="project" value="UniProtKB-SubCell"/>
</dbReference>
<comment type="cofactor">
    <cofactor evidence="1">
        <name>Cu(2+)</name>
        <dbReference type="ChEBI" id="CHEBI:29036"/>
    </cofactor>
</comment>
<keyword evidence="19" id="KW-1185">Reference proteome</keyword>
<comment type="catalytic activity">
    <reaction evidence="14">
        <text>[(1-&gt;4)-beta-D-glucosyl]n+m + reduced acceptor + O2 = 4-dehydro-beta-D-glucosyl-[(1-&gt;4)-beta-D-glucosyl]n-1 + [(1-&gt;4)-beta-D-glucosyl]m + acceptor + H2O.</text>
        <dbReference type="EC" id="1.14.99.56"/>
    </reaction>
</comment>
<dbReference type="InterPro" id="IPR049892">
    <property type="entry name" value="AA9"/>
</dbReference>
<dbReference type="Pfam" id="PF03443">
    <property type="entry name" value="AA9"/>
    <property type="match status" value="1"/>
</dbReference>
<evidence type="ECO:0000256" key="10">
    <source>
        <dbReference type="ARBA" id="ARBA00023157"/>
    </source>
</evidence>
<evidence type="ECO:0000313" key="19">
    <source>
        <dbReference type="Proteomes" id="UP000307440"/>
    </source>
</evidence>
<evidence type="ECO:0000256" key="7">
    <source>
        <dbReference type="ARBA" id="ARBA00023002"/>
    </source>
</evidence>
<sequence length="232" mass="24681">MFKHLLTLLAVTALASAHYTFPSLVVNGQNTAQWQYVRRTNNYQTNGPVQSVSSGDFRCYNSATRATAQTYTVEAGSTVGFATNQPVSHSSTTNIYMARAPSGVNVTSWDGSGNVWFKVHEVTAITNGGSSIRFPSAGVSSITFALPPALPSGEYLMRMENIALHSASGFGGAQFYISCAQLNVVNGGIGTPGPLVSIPGVYTGREPGIMINIYYPVPKTYEQPGPALWTGN</sequence>
<dbReference type="EC" id="1.14.99.56" evidence="15"/>